<evidence type="ECO:0000256" key="3">
    <source>
        <dbReference type="SAM" id="SignalP"/>
    </source>
</evidence>
<dbReference type="Proteomes" id="UP000035760">
    <property type="component" value="Unassembled WGS sequence"/>
</dbReference>
<dbReference type="Pfam" id="PF25023">
    <property type="entry name" value="TEN_YD-shell"/>
    <property type="match status" value="2"/>
</dbReference>
<evidence type="ECO:0000259" key="4">
    <source>
        <dbReference type="Pfam" id="PF03412"/>
    </source>
</evidence>
<evidence type="ECO:0000313" key="7">
    <source>
        <dbReference type="Proteomes" id="UP000035760"/>
    </source>
</evidence>
<dbReference type="GO" id="GO:0008233">
    <property type="term" value="F:peptidase activity"/>
    <property type="evidence" value="ECO:0007669"/>
    <property type="project" value="InterPro"/>
</dbReference>
<dbReference type="InterPro" id="IPR031325">
    <property type="entry name" value="RHS_repeat"/>
</dbReference>
<dbReference type="PANTHER" id="PTHR32305:SF15">
    <property type="entry name" value="PROTEIN RHSA-RELATED"/>
    <property type="match status" value="1"/>
</dbReference>
<organism evidence="6 7">
    <name type="scientific">Candidatus Competibacter denitrificans Run_A_D11</name>
    <dbReference type="NCBI Taxonomy" id="1400863"/>
    <lineage>
        <taxon>Bacteria</taxon>
        <taxon>Pseudomonadati</taxon>
        <taxon>Pseudomonadota</taxon>
        <taxon>Gammaproteobacteria</taxon>
        <taxon>Candidatus Competibacteraceae</taxon>
        <taxon>Candidatus Competibacter</taxon>
    </lineage>
</organism>
<dbReference type="GO" id="GO:0005524">
    <property type="term" value="F:ATP binding"/>
    <property type="evidence" value="ECO:0007669"/>
    <property type="project" value="InterPro"/>
</dbReference>
<dbReference type="PROSITE" id="PS51257">
    <property type="entry name" value="PROKAR_LIPOPROTEIN"/>
    <property type="match status" value="1"/>
</dbReference>
<dbReference type="GO" id="GO:0016020">
    <property type="term" value="C:membrane"/>
    <property type="evidence" value="ECO:0007669"/>
    <property type="project" value="InterPro"/>
</dbReference>
<keyword evidence="7" id="KW-1185">Reference proteome</keyword>
<feature type="compositionally biased region" description="Basic and acidic residues" evidence="2">
    <location>
        <begin position="1577"/>
        <end position="1593"/>
    </location>
</feature>
<keyword evidence="3" id="KW-0732">Signal</keyword>
<feature type="region of interest" description="Disordered" evidence="2">
    <location>
        <begin position="1551"/>
        <end position="1593"/>
    </location>
</feature>
<dbReference type="InterPro" id="IPR050708">
    <property type="entry name" value="T6SS_VgrG/RHS"/>
</dbReference>
<dbReference type="Gene3D" id="3.90.70.10">
    <property type="entry name" value="Cysteine proteinases"/>
    <property type="match status" value="1"/>
</dbReference>
<dbReference type="Gene3D" id="2.180.10.10">
    <property type="entry name" value="RHS repeat-associated core"/>
    <property type="match status" value="3"/>
</dbReference>
<feature type="chain" id="PRO_5004878548" evidence="3">
    <location>
        <begin position="25"/>
        <end position="1593"/>
    </location>
</feature>
<name>W6MA27_9GAMM</name>
<dbReference type="NCBIfam" id="TIGR03696">
    <property type="entry name" value="Rhs_assc_core"/>
    <property type="match status" value="1"/>
</dbReference>
<accession>W6MA27</accession>
<dbReference type="GO" id="GO:0006508">
    <property type="term" value="P:proteolysis"/>
    <property type="evidence" value="ECO:0007669"/>
    <property type="project" value="InterPro"/>
</dbReference>
<dbReference type="Pfam" id="PF05593">
    <property type="entry name" value="RHS_repeat"/>
    <property type="match status" value="3"/>
</dbReference>
<keyword evidence="1" id="KW-0677">Repeat</keyword>
<sequence>MTVQKWINNWILIGVLTAACQVGATTVTSSPPDPQQASILKLVLRTVPGLAEPLIATGPTTADEDQALDAAIAAFQNSSPPGDLGPLERFAARYPASAWRLAVLTNLGLSYYHEGYFSRAMTAWEAAWEAGRQVTEPPQAKALADRAVGELARMHARLGHAQDLEKLFAEIGNRSMSGPATEMLTGAREGLWMFRNEPGISYLCGPMALKNVLIALKADPAKVALMDQQRSGPRGFNLEQVAQLAEKAGLSYRLVYRSPGQPIPVPSIVNWKLHHYAAIVGEQDGRYHLKDPTFASGDAWVTTAAIDAESSGYFLVPTQEQPEAPWRTASLEEAREVYGMGFTNQNQPGATTPGDNSLRNDPNCGMCGADAKLMVVSLNLNDSPVGYQPPLGPSPRIRLTYNQREAGQPAVFSFFNVSPKWTLNVLSWVQDNPASPGLSVFRYVAGGGSIDYSSGYTYNFSTGAFSPGRQDQEVLVRIPATGPVTSYELRLPDGSKQIFAQADGATSYPRRMFLSQIVDSAGNALKLSYDNQSRLTSLKDATGRDTSFSYGLPANPLLVTQITDPFGRHADLTYDASGRLSSITDVLGLTSSFSYDAGGLVNAMTTPYGNSRFTYGEDSYYNTRYLEMTDPLGQTERLEFRHSAPGMPYSDPIAPTGLSYFNVYLFYRNTFYWDKNTYPVTHTDYAKAQITHWLHNSVGQTSPIVESTKLPLERRVWRTYPGQSYTYYEGNMGVPAIIARVLDDGTTQATTLTYNTLGRPLTITDPQGRVTRFTYAANDIDVLTVEQKTNASGYATIATLTYNSQHRPLTYRDAAGKTWTFTYNGAGQLTSKKDPLNQTTSYQYDSLGYLTRIVNADGQMAASFTYDGFGRVATRTDSEGHTVSFNYDVFDRITKADFPDGTSYRYAWDKLDLASVTDRLGRVTRFTYDAVRQLTSVTDSLGQVTRYSYYPNGTLKTLTDAKGNVTQWERDLQSRVTAKTYADGSDLTYAYEATTSRLKALTDALGQTKSFTYTIDDRLASLAYANARQATPGVSFTWDAFFPRLVSMTDGIGTTNFQYGPVGSQGALQLASENGPYNNDTIAYQYDALGRVVGRTVDNATDNVTYDALGRGVSRSNPLGSFTYDYLGETGQPVSLAMAGGPIQTQWNYEANRDDRRLKSIISSGVARRFDYATRPENLIDQIVETSGATLTTWDYDYDAADRLTAATSATARYSYTYDSAGNITGIQLPSGGKSLSYNNINQLTQVSGATYRHDANGNLIEDDQRTYQWDAENRLVSIGYKANSTQKTDFRYDGLGRRIAIIDKSAANTTETRYLWCGDTLCQARTAADVVSRRYYPEGEVWPQGGTRLFYARDHLGSVRDVLAAPTGGKVAGYDYDAYGNSTQTSGRVGVDFRYAGMFYHPQSGLYLTHFRAYDPRTGRWLSRDPIEEQGGINLYGYVFNNPVNLVDSTGKAVDIFLDIGFIGYDLYRLLSDGECGSEENLTALYADLAGAIIPGATGLGFATRIAKIGKSVEKTVVRTTRSGEKGVRIIRKDGSVIDITEKRVKEYVPNSHPSAPPGTLDKVKFPNPQPGSKGYKRDPTPEEINILRDIE</sequence>
<proteinExistence type="predicted"/>
<dbReference type="Pfam" id="PF03412">
    <property type="entry name" value="Peptidase_C39"/>
    <property type="match status" value="1"/>
</dbReference>
<dbReference type="InterPro" id="IPR006530">
    <property type="entry name" value="YD"/>
</dbReference>
<dbReference type="EMBL" id="CBTJ020000112">
    <property type="protein sequence ID" value="CDI04537.1"/>
    <property type="molecule type" value="Genomic_DNA"/>
</dbReference>
<reference evidence="6" key="1">
    <citation type="submission" date="2013-07" db="EMBL/GenBank/DDBJ databases">
        <authorList>
            <person name="McIlroy S."/>
        </authorList>
    </citation>
    <scope>NUCLEOTIDE SEQUENCE [LARGE SCALE GENOMIC DNA]</scope>
    <source>
        <strain evidence="6">Run_A_D11</strain>
    </source>
</reference>
<feature type="domain" description="Peptidase C39" evidence="4">
    <location>
        <begin position="204"/>
        <end position="320"/>
    </location>
</feature>
<dbReference type="STRING" id="1400863.BN873_990008"/>
<reference evidence="6" key="2">
    <citation type="submission" date="2014-03" db="EMBL/GenBank/DDBJ databases">
        <title>Candidatus Competibacter-lineage genomes retrieved from metagenomes reveal functional metabolic diversity.</title>
        <authorList>
            <person name="McIlroy S.J."/>
            <person name="Albertsen M."/>
            <person name="Andresen E.K."/>
            <person name="Saunders A.M."/>
            <person name="Kristiansen R."/>
            <person name="Stokholm-Bjerregaard M."/>
            <person name="Nielsen K.L."/>
            <person name="Nielsen P.H."/>
        </authorList>
    </citation>
    <scope>NUCLEOTIDE SEQUENCE</scope>
    <source>
        <strain evidence="6">Run_A_D11</strain>
    </source>
</reference>
<dbReference type="InterPro" id="IPR005074">
    <property type="entry name" value="Peptidase_C39"/>
</dbReference>
<dbReference type="PANTHER" id="PTHR32305">
    <property type="match status" value="1"/>
</dbReference>
<feature type="domain" description="Teneurin-like YD-shell" evidence="5">
    <location>
        <begin position="1182"/>
        <end position="1445"/>
    </location>
</feature>
<evidence type="ECO:0000256" key="1">
    <source>
        <dbReference type="ARBA" id="ARBA00022737"/>
    </source>
</evidence>
<dbReference type="InterPro" id="IPR056823">
    <property type="entry name" value="TEN-like_YD-shell"/>
</dbReference>
<dbReference type="PRINTS" id="PR00394">
    <property type="entry name" value="RHSPROTEIN"/>
</dbReference>
<feature type="domain" description="Teneurin-like YD-shell" evidence="5">
    <location>
        <begin position="744"/>
        <end position="890"/>
    </location>
</feature>
<comment type="caution">
    <text evidence="6">The sequence shown here is derived from an EMBL/GenBank/DDBJ whole genome shotgun (WGS) entry which is preliminary data.</text>
</comment>
<protein>
    <submittedName>
        <fullName evidence="6">Peptidase C39, bacteriocin processing</fullName>
    </submittedName>
</protein>
<dbReference type="RefSeq" id="WP_082161396.1">
    <property type="nucleotide sequence ID" value="NZ_CBTJ020000112.1"/>
</dbReference>
<dbReference type="InterPro" id="IPR022385">
    <property type="entry name" value="Rhs_assc_core"/>
</dbReference>
<feature type="signal peptide" evidence="3">
    <location>
        <begin position="1"/>
        <end position="24"/>
    </location>
</feature>
<dbReference type="CDD" id="cd02259">
    <property type="entry name" value="Peptidase_C39_like"/>
    <property type="match status" value="1"/>
</dbReference>
<evidence type="ECO:0000256" key="2">
    <source>
        <dbReference type="SAM" id="MobiDB-lite"/>
    </source>
</evidence>
<dbReference type="NCBIfam" id="TIGR01643">
    <property type="entry name" value="YD_repeat_2x"/>
    <property type="match status" value="9"/>
</dbReference>
<evidence type="ECO:0000313" key="6">
    <source>
        <dbReference type="EMBL" id="CDI04537.1"/>
    </source>
</evidence>
<dbReference type="OrthoDB" id="9816400at2"/>
<evidence type="ECO:0000259" key="5">
    <source>
        <dbReference type="Pfam" id="PF25023"/>
    </source>
</evidence>
<gene>
    <name evidence="6" type="ORF">BN873_990008</name>
</gene>